<name>A0ABU4C031_RHOGO</name>
<gene>
    <name evidence="1" type="ORF">R3Q16_24860</name>
</gene>
<organism evidence="1 2">
    <name type="scientific">Rhodococcus globerulus</name>
    <dbReference type="NCBI Taxonomy" id="33008"/>
    <lineage>
        <taxon>Bacteria</taxon>
        <taxon>Bacillati</taxon>
        <taxon>Actinomycetota</taxon>
        <taxon>Actinomycetes</taxon>
        <taxon>Mycobacteriales</taxon>
        <taxon>Nocardiaceae</taxon>
        <taxon>Rhodococcus</taxon>
    </lineage>
</organism>
<keyword evidence="2" id="KW-1185">Reference proteome</keyword>
<dbReference type="RefSeq" id="WP_317544536.1">
    <property type="nucleotide sequence ID" value="NZ_JAWLKB010000013.1"/>
</dbReference>
<dbReference type="EMBL" id="JAWLKB010000013">
    <property type="protein sequence ID" value="MDV6269857.1"/>
    <property type="molecule type" value="Genomic_DNA"/>
</dbReference>
<evidence type="ECO:0000313" key="1">
    <source>
        <dbReference type="EMBL" id="MDV6269857.1"/>
    </source>
</evidence>
<dbReference type="Proteomes" id="UP001185927">
    <property type="component" value="Unassembled WGS sequence"/>
</dbReference>
<sequence length="129" mass="14055">MANPDGSQLSQWLTWKDGIEGGAIAVDFEVARKLRDSCSALRAELEMALGEVDWVSNVKGMGTLQSGIDLARKFSLKASGGEDSLEKSLVSHIDVLNEMEAYFQECVTRYFAVEAENAGRLARHEVSGS</sequence>
<reference evidence="1 2" key="1">
    <citation type="submission" date="2023-10" db="EMBL/GenBank/DDBJ databases">
        <title>Development of a sustainable strategy for remediation of hydrocarbon-contaminated territories based on the waste exchange concept.</title>
        <authorList>
            <person name="Krivoruchko A."/>
        </authorList>
    </citation>
    <scope>NUCLEOTIDE SEQUENCE [LARGE SCALE GENOMIC DNA]</scope>
    <source>
        <strain evidence="1 2">IEGM 1203</strain>
    </source>
</reference>
<proteinExistence type="predicted"/>
<accession>A0ABU4C031</accession>
<protein>
    <submittedName>
        <fullName evidence="1">Uncharacterized protein</fullName>
    </submittedName>
</protein>
<evidence type="ECO:0000313" key="2">
    <source>
        <dbReference type="Proteomes" id="UP001185927"/>
    </source>
</evidence>
<comment type="caution">
    <text evidence="1">The sequence shown here is derived from an EMBL/GenBank/DDBJ whole genome shotgun (WGS) entry which is preliminary data.</text>
</comment>